<evidence type="ECO:0000313" key="2">
    <source>
        <dbReference type="Proteomes" id="UP000812077"/>
    </source>
</evidence>
<evidence type="ECO:0008006" key="3">
    <source>
        <dbReference type="Google" id="ProtNLM"/>
    </source>
</evidence>
<proteinExistence type="predicted"/>
<dbReference type="RefSeq" id="WP_219434257.1">
    <property type="nucleotide sequence ID" value="NZ_JAHXCP010000040.1"/>
</dbReference>
<accession>A0ABS6Y8S6</accession>
<organism evidence="1 2">
    <name type="scientific">Prevotella melaninogenica</name>
    <dbReference type="NCBI Taxonomy" id="28132"/>
    <lineage>
        <taxon>Bacteria</taxon>
        <taxon>Pseudomonadati</taxon>
        <taxon>Bacteroidota</taxon>
        <taxon>Bacteroidia</taxon>
        <taxon>Bacteroidales</taxon>
        <taxon>Prevotellaceae</taxon>
        <taxon>Prevotella</taxon>
    </lineage>
</organism>
<evidence type="ECO:0000313" key="1">
    <source>
        <dbReference type="EMBL" id="MBW4755911.1"/>
    </source>
</evidence>
<protein>
    <recommendedName>
        <fullName evidence="3">Phage protein</fullName>
    </recommendedName>
</protein>
<sequence>MGDPICKWRNATVETTVELVAELPKKVMSEEDFRDYMADSIYGKAFTRTAYQIACQLALYYIDDDKMYYPRFTHNISKDEAVVYLHHWIKHYYVPNPYTARRFDHMDYSVKLMYAIANHVNEYPDLANLENACDSIFGETTGNLLNVKFILNEYSNILEIDKQNNIKLIDNQHIEDYVVWHKRNDKKAFFDEFNK</sequence>
<name>A0ABS6Y8S6_9BACT</name>
<reference evidence="1 2" key="1">
    <citation type="submission" date="2021-07" db="EMBL/GenBank/DDBJ databases">
        <title>Genomic diversity and antimicrobial resistance of Prevotella spp. isolated from chronic lung disease airways.</title>
        <authorList>
            <person name="Webb K.A."/>
            <person name="Olagoke O.S."/>
            <person name="Baird T."/>
            <person name="Neill J."/>
            <person name="Pham A."/>
            <person name="Wells T.J."/>
            <person name="Ramsay K.A."/>
            <person name="Bell S.C."/>
            <person name="Sarovich D.S."/>
            <person name="Price E.P."/>
        </authorList>
    </citation>
    <scope>NUCLEOTIDE SEQUENCE [LARGE SCALE GENOMIC DNA]</scope>
    <source>
        <strain evidence="1 2">SCHI0027.S.6</strain>
    </source>
</reference>
<dbReference type="EMBL" id="JAHXCP010000040">
    <property type="protein sequence ID" value="MBW4755911.1"/>
    <property type="molecule type" value="Genomic_DNA"/>
</dbReference>
<comment type="caution">
    <text evidence="1">The sequence shown here is derived from an EMBL/GenBank/DDBJ whole genome shotgun (WGS) entry which is preliminary data.</text>
</comment>
<gene>
    <name evidence="1" type="ORF">KZO77_12950</name>
</gene>
<keyword evidence="2" id="KW-1185">Reference proteome</keyword>
<dbReference type="Proteomes" id="UP000812077">
    <property type="component" value="Unassembled WGS sequence"/>
</dbReference>